<feature type="signal peptide" evidence="2">
    <location>
        <begin position="1"/>
        <end position="37"/>
    </location>
</feature>
<reference evidence="3" key="2">
    <citation type="submission" date="2020-09" db="EMBL/GenBank/DDBJ databases">
        <authorList>
            <person name="Sun Q."/>
            <person name="Ohkuma M."/>
        </authorList>
    </citation>
    <scope>NUCLEOTIDE SEQUENCE</scope>
    <source>
        <strain evidence="3">JCM 3086</strain>
    </source>
</reference>
<keyword evidence="4" id="KW-1185">Reference proteome</keyword>
<accession>A0A917KIA7</accession>
<sequence length="862" mass="88665">MIAALRRFLTTSVAVAVVLLSVIGTTVLVSAPGPAQAATDDSAATVSGQGPYADLKVTVSQTKNLVDQVVKISWKGGTPTVSDTTYAADYLQIMQCWGDAGSGPDPDQCQFGGSSALGAGAGSQAAGAYTNTRQLTYGDPKDPDSLKDPAQQLPPASDSGISYVPFRSVSDVVSSTGNWNDFYDVSTTNEIPYARTGPDGTGEVYFEAQTGVEAPGLGCGEVPKGASGAAAGRKCWLVVVPRGESEVDGTSYTAQASGMLQSSPLSASNWQHRLVVPLSFEPIGNFCPIGADERSTLGNELVTEAIQRWEPALCQSGKRTIYSFASSTDHTARIKLRSDEPGMVFLGRPATGEDLTPGMRPVYAPVSLSGLTIGFFIESQSGFSAPDAVRARDGARLTSLNLTPRLLAKLLTESYQDGNSRFAKSTEGNPFNLGRDPEFLKYNPDYADLDFGGALGDVLVPEALSDSTWQLWNWVNSDPAAREFLSGTPDNQGSYGDRGFTGMTVNPNYKDIALPREEFPKSDPFCQQFADHPDSPLCIQDKHPYANDLHNAARSAARGDTLARSTWDATTTPPGYKKNPPQAAGKRAILALTDTATAARYGLVTARLQNAAGRFVAPSTAGMLAAQAAMKPSGVAGVDEPDPTTKSATAYPLTLFTYAATVPENLTRAEGQEYAALLRYAAGNGQRPGVTAGTLPEGYAPLPASARAETRAAADAIAARAGKPGPGDGDTTGGTGTGAGSDTTGGSAVGGAGSGDGGAGTPGDPAGTGAGSGGTGAKGASTLSTSANPSGSPSTAPAAADQALPDTPDWALGAVRYALLIALVTGLAAAVCGPVLPTVVPRLVAGVAAWRARDKTSRDPGR</sequence>
<feature type="compositionally biased region" description="Low complexity" evidence="1">
    <location>
        <begin position="711"/>
        <end position="723"/>
    </location>
</feature>
<proteinExistence type="predicted"/>
<feature type="compositionally biased region" description="Gly residues" evidence="1">
    <location>
        <begin position="747"/>
        <end position="777"/>
    </location>
</feature>
<reference evidence="3" key="1">
    <citation type="journal article" date="2014" name="Int. J. Syst. Evol. Microbiol.">
        <title>Complete genome sequence of Corynebacterium casei LMG S-19264T (=DSM 44701T), isolated from a smear-ripened cheese.</title>
        <authorList>
            <consortium name="US DOE Joint Genome Institute (JGI-PGF)"/>
            <person name="Walter F."/>
            <person name="Albersmeier A."/>
            <person name="Kalinowski J."/>
            <person name="Ruckert C."/>
        </authorList>
    </citation>
    <scope>NUCLEOTIDE SEQUENCE</scope>
    <source>
        <strain evidence="3">JCM 3086</strain>
    </source>
</reference>
<name>A0A917KIA7_9ACTN</name>
<dbReference type="Proteomes" id="UP000657574">
    <property type="component" value="Unassembled WGS sequence"/>
</dbReference>
<gene>
    <name evidence="3" type="ORF">GCM10010121_023900</name>
</gene>
<evidence type="ECO:0000256" key="1">
    <source>
        <dbReference type="SAM" id="MobiDB-lite"/>
    </source>
</evidence>
<dbReference type="Gene3D" id="3.40.190.10">
    <property type="entry name" value="Periplasmic binding protein-like II"/>
    <property type="match status" value="2"/>
</dbReference>
<evidence type="ECO:0000313" key="3">
    <source>
        <dbReference type="EMBL" id="GGJ12697.1"/>
    </source>
</evidence>
<evidence type="ECO:0000256" key="2">
    <source>
        <dbReference type="SAM" id="SignalP"/>
    </source>
</evidence>
<feature type="compositionally biased region" description="Low complexity" evidence="1">
    <location>
        <begin position="778"/>
        <end position="800"/>
    </location>
</feature>
<dbReference type="EMBL" id="BMQA01000006">
    <property type="protein sequence ID" value="GGJ12697.1"/>
    <property type="molecule type" value="Genomic_DNA"/>
</dbReference>
<feature type="region of interest" description="Disordered" evidence="1">
    <location>
        <begin position="133"/>
        <end position="159"/>
    </location>
</feature>
<comment type="caution">
    <text evidence="3">The sequence shown here is derived from an EMBL/GenBank/DDBJ whole genome shotgun (WGS) entry which is preliminary data.</text>
</comment>
<feature type="region of interest" description="Disordered" evidence="1">
    <location>
        <begin position="556"/>
        <end position="582"/>
    </location>
</feature>
<dbReference type="SUPFAM" id="SSF53850">
    <property type="entry name" value="Periplasmic binding protein-like II"/>
    <property type="match status" value="1"/>
</dbReference>
<feature type="compositionally biased region" description="Polar residues" evidence="1">
    <location>
        <begin position="563"/>
        <end position="573"/>
    </location>
</feature>
<keyword evidence="2" id="KW-0732">Signal</keyword>
<feature type="compositionally biased region" description="Gly residues" evidence="1">
    <location>
        <begin position="724"/>
        <end position="739"/>
    </location>
</feature>
<dbReference type="AlphaFoldDB" id="A0A917KIA7"/>
<feature type="region of interest" description="Disordered" evidence="1">
    <location>
        <begin position="711"/>
        <end position="802"/>
    </location>
</feature>
<dbReference type="RefSeq" id="WP_189311093.1">
    <property type="nucleotide sequence ID" value="NZ_BMQA01000006.1"/>
</dbReference>
<evidence type="ECO:0008006" key="5">
    <source>
        <dbReference type="Google" id="ProtNLM"/>
    </source>
</evidence>
<protein>
    <recommendedName>
        <fullName evidence="5">PBP domain-containing protein</fullName>
    </recommendedName>
</protein>
<organism evidence="3 4">
    <name type="scientific">Streptomyces brasiliensis</name>
    <dbReference type="NCBI Taxonomy" id="1954"/>
    <lineage>
        <taxon>Bacteria</taxon>
        <taxon>Bacillati</taxon>
        <taxon>Actinomycetota</taxon>
        <taxon>Actinomycetes</taxon>
        <taxon>Kitasatosporales</taxon>
        <taxon>Streptomycetaceae</taxon>
        <taxon>Streptomyces</taxon>
    </lineage>
</organism>
<feature type="chain" id="PRO_5036895801" description="PBP domain-containing protein" evidence="2">
    <location>
        <begin position="38"/>
        <end position="862"/>
    </location>
</feature>
<evidence type="ECO:0000313" key="4">
    <source>
        <dbReference type="Proteomes" id="UP000657574"/>
    </source>
</evidence>